<dbReference type="AlphaFoldDB" id="A0A0E9RQD8"/>
<evidence type="ECO:0000313" key="1">
    <source>
        <dbReference type="EMBL" id="JAH30568.1"/>
    </source>
</evidence>
<accession>A0A0E9RQD8</accession>
<sequence>MNGTPASFKHDHTTVALT</sequence>
<dbReference type="EMBL" id="GBXM01078009">
    <property type="protein sequence ID" value="JAH30568.1"/>
    <property type="molecule type" value="Transcribed_RNA"/>
</dbReference>
<reference evidence="1" key="2">
    <citation type="journal article" date="2015" name="Fish Shellfish Immunol.">
        <title>Early steps in the European eel (Anguilla anguilla)-Vibrio vulnificus interaction in the gills: Role of the RtxA13 toxin.</title>
        <authorList>
            <person name="Callol A."/>
            <person name="Pajuelo D."/>
            <person name="Ebbesson L."/>
            <person name="Teles M."/>
            <person name="MacKenzie S."/>
            <person name="Amaro C."/>
        </authorList>
    </citation>
    <scope>NUCLEOTIDE SEQUENCE</scope>
</reference>
<proteinExistence type="predicted"/>
<name>A0A0E9RQD8_ANGAN</name>
<reference evidence="1" key="1">
    <citation type="submission" date="2014-11" db="EMBL/GenBank/DDBJ databases">
        <authorList>
            <person name="Amaro Gonzalez C."/>
        </authorList>
    </citation>
    <scope>NUCLEOTIDE SEQUENCE</scope>
</reference>
<protein>
    <submittedName>
        <fullName evidence="1">Uncharacterized protein</fullName>
    </submittedName>
</protein>
<organism evidence="1">
    <name type="scientific">Anguilla anguilla</name>
    <name type="common">European freshwater eel</name>
    <name type="synonym">Muraena anguilla</name>
    <dbReference type="NCBI Taxonomy" id="7936"/>
    <lineage>
        <taxon>Eukaryota</taxon>
        <taxon>Metazoa</taxon>
        <taxon>Chordata</taxon>
        <taxon>Craniata</taxon>
        <taxon>Vertebrata</taxon>
        <taxon>Euteleostomi</taxon>
        <taxon>Actinopterygii</taxon>
        <taxon>Neopterygii</taxon>
        <taxon>Teleostei</taxon>
        <taxon>Anguilliformes</taxon>
        <taxon>Anguillidae</taxon>
        <taxon>Anguilla</taxon>
    </lineage>
</organism>